<dbReference type="EMBL" id="JBHRXV010000001">
    <property type="protein sequence ID" value="MFC3711328.1"/>
    <property type="molecule type" value="Genomic_DNA"/>
</dbReference>
<organism evidence="1 2">
    <name type="scientific">Sphingoaurantiacus capsulatus</name>
    <dbReference type="NCBI Taxonomy" id="1771310"/>
    <lineage>
        <taxon>Bacteria</taxon>
        <taxon>Pseudomonadati</taxon>
        <taxon>Pseudomonadota</taxon>
        <taxon>Alphaproteobacteria</taxon>
        <taxon>Sphingomonadales</taxon>
        <taxon>Sphingosinicellaceae</taxon>
        <taxon>Sphingoaurantiacus</taxon>
    </lineage>
</organism>
<reference evidence="2" key="1">
    <citation type="journal article" date="2019" name="Int. J. Syst. Evol. Microbiol.">
        <title>The Global Catalogue of Microorganisms (GCM) 10K type strain sequencing project: providing services to taxonomists for standard genome sequencing and annotation.</title>
        <authorList>
            <consortium name="The Broad Institute Genomics Platform"/>
            <consortium name="The Broad Institute Genome Sequencing Center for Infectious Disease"/>
            <person name="Wu L."/>
            <person name="Ma J."/>
        </authorList>
    </citation>
    <scope>NUCLEOTIDE SEQUENCE [LARGE SCALE GENOMIC DNA]</scope>
    <source>
        <strain evidence="2">KCTC 42644</strain>
    </source>
</reference>
<comment type="caution">
    <text evidence="1">The sequence shown here is derived from an EMBL/GenBank/DDBJ whole genome shotgun (WGS) entry which is preliminary data.</text>
</comment>
<dbReference type="InterPro" id="IPR024524">
    <property type="entry name" value="DUF3800"/>
</dbReference>
<gene>
    <name evidence="1" type="ORF">ACFOMD_02020</name>
</gene>
<evidence type="ECO:0000313" key="2">
    <source>
        <dbReference type="Proteomes" id="UP001595615"/>
    </source>
</evidence>
<dbReference type="RefSeq" id="WP_380856023.1">
    <property type="nucleotide sequence ID" value="NZ_JBHRXV010000001.1"/>
</dbReference>
<dbReference type="Pfam" id="PF12686">
    <property type="entry name" value="DUF3800"/>
    <property type="match status" value="1"/>
</dbReference>
<proteinExistence type="predicted"/>
<name>A0ABV7X808_9SPHN</name>
<dbReference type="Proteomes" id="UP001595615">
    <property type="component" value="Unassembled WGS sequence"/>
</dbReference>
<evidence type="ECO:0000313" key="1">
    <source>
        <dbReference type="EMBL" id="MFC3711328.1"/>
    </source>
</evidence>
<protein>
    <submittedName>
        <fullName evidence="1">DUF3800 domain-containing protein</fullName>
    </submittedName>
</protein>
<accession>A0ABV7X808</accession>
<keyword evidence="2" id="KW-1185">Reference proteome</keyword>
<sequence length="381" mass="43097">MFAYVDETGNTGSKLLDPNQPLFITGALLTRSDFDKRFALDVAEIARACGADELHAADLGLGRLEGIAPDLLKIIRCAGPTFALSRVEKVYVIATKMFDTIFDSYENKAVPWHVYNVPPLRMMMVFKLASILDDAVAVAFWDALMDVNADRAHYKMAEVCRRLVGRVTDVPDKRSQEVLGQALEWASENPESLEFVYSDKAGRKGHLPNMIGFGNLLDAIEERSAIWKRPVEVIRHDRQNEFKDAIKFWHKIYSNAREEAVMLPMGGKMVLRKVFGSELLMSSSSESAGIQIIDVIIWLFSRAQKEEIPDNCQSLLNYVYSRAHHSDFSFANASEFTSRMFDAMEREVTDEQMSLSAKTLSEIEQRRLDAMAEYKAKKEDA</sequence>